<keyword evidence="2" id="KW-0489">Methyltransferase</keyword>
<accession>A0A1I5W7G2</accession>
<proteinExistence type="predicted"/>
<dbReference type="STRING" id="112413.SAMN05421854_10999"/>
<name>A0A1I5W7G2_9PSEU</name>
<organism evidence="2 3">
    <name type="scientific">Amycolatopsis rubida</name>
    <dbReference type="NCBI Taxonomy" id="112413"/>
    <lineage>
        <taxon>Bacteria</taxon>
        <taxon>Bacillati</taxon>
        <taxon>Actinomycetota</taxon>
        <taxon>Actinomycetes</taxon>
        <taxon>Pseudonocardiales</taxon>
        <taxon>Pseudonocardiaceae</taxon>
        <taxon>Amycolatopsis</taxon>
    </lineage>
</organism>
<dbReference type="InterPro" id="IPR041698">
    <property type="entry name" value="Methyltransf_25"/>
</dbReference>
<gene>
    <name evidence="2" type="ORF">SAMN05421854_10999</name>
</gene>
<dbReference type="EMBL" id="FOWC01000009">
    <property type="protein sequence ID" value="SFQ15704.1"/>
    <property type="molecule type" value="Genomic_DNA"/>
</dbReference>
<dbReference type="Proteomes" id="UP000199137">
    <property type="component" value="Unassembled WGS sequence"/>
</dbReference>
<evidence type="ECO:0000259" key="1">
    <source>
        <dbReference type="Pfam" id="PF13649"/>
    </source>
</evidence>
<dbReference type="GO" id="GO:0008168">
    <property type="term" value="F:methyltransferase activity"/>
    <property type="evidence" value="ECO:0007669"/>
    <property type="project" value="UniProtKB-KW"/>
</dbReference>
<sequence>MTTADSSGYAPEWLRLREPADTAARAADLVALLPAVPAVIRDLGCGTGAMGRWLSGRLPKPQRWILHDQDQRLLKIAARSLPPGISVVTEQADVTRLGFGGTSLVTASALLDLLTEEEIQRLVKSCVDAQSPALFTLSVTGSARLTPADAADEALNTAFNDHQRRDGKLGPEAVAVTAAEFQRYGWTVHTRLSPWQLGPEHRELIDAWYRGFVAAAREEQPDLTVPEDRQITEVTVHHQDLLALP</sequence>
<dbReference type="Pfam" id="PF13649">
    <property type="entry name" value="Methyltransf_25"/>
    <property type="match status" value="1"/>
</dbReference>
<dbReference type="RefSeq" id="WP_093575390.1">
    <property type="nucleotide sequence ID" value="NZ_FOWC01000009.1"/>
</dbReference>
<protein>
    <submittedName>
        <fullName evidence="2">Methyltransferase domain-containing protein</fullName>
    </submittedName>
</protein>
<evidence type="ECO:0000313" key="2">
    <source>
        <dbReference type="EMBL" id="SFQ15704.1"/>
    </source>
</evidence>
<dbReference type="SUPFAM" id="SSF53335">
    <property type="entry name" value="S-adenosyl-L-methionine-dependent methyltransferases"/>
    <property type="match status" value="1"/>
</dbReference>
<evidence type="ECO:0000313" key="3">
    <source>
        <dbReference type="Proteomes" id="UP000199137"/>
    </source>
</evidence>
<reference evidence="2 3" key="1">
    <citation type="submission" date="2016-10" db="EMBL/GenBank/DDBJ databases">
        <authorList>
            <person name="de Groot N.N."/>
        </authorList>
    </citation>
    <scope>NUCLEOTIDE SEQUENCE [LARGE SCALE GENOMIC DNA]</scope>
    <source>
        <strain evidence="2 3">DSM 44637</strain>
    </source>
</reference>
<dbReference type="AlphaFoldDB" id="A0A1I5W7G2"/>
<dbReference type="OrthoDB" id="7273451at2"/>
<feature type="domain" description="Methyltransferase" evidence="1">
    <location>
        <begin position="42"/>
        <end position="129"/>
    </location>
</feature>
<dbReference type="Gene3D" id="3.40.50.150">
    <property type="entry name" value="Vaccinia Virus protein VP39"/>
    <property type="match status" value="1"/>
</dbReference>
<keyword evidence="2" id="KW-0808">Transferase</keyword>
<dbReference type="InterPro" id="IPR029063">
    <property type="entry name" value="SAM-dependent_MTases_sf"/>
</dbReference>
<dbReference type="GO" id="GO:0032259">
    <property type="term" value="P:methylation"/>
    <property type="evidence" value="ECO:0007669"/>
    <property type="project" value="UniProtKB-KW"/>
</dbReference>